<evidence type="ECO:0000313" key="4">
    <source>
        <dbReference type="EMBL" id="QBK06203.1"/>
    </source>
</evidence>
<sequence length="326" mass="35562">MNRAHLGLGNGCQNLPSPLGLVAAGTEFACKAKQSARSVLFVQPLERVMKQQLFQRLFILACAVMLAGCASTMDCPSVLPNASYTGPYKGVDNKLSVADLGRDLQCAQNFKTSKYPGGFVAIYGSSRIGEASRLPDPALARQSEALYADVMAFAEAWTRRHGKQYPVMTGAGPGLMEAGNRGALLAGGPSIGYTTYYDPAPRGDANKVFWKYKGQDLITDGLIFSSVGIREYAMFLHSAAIVIGPGGTGTEWELFQILEMTKSDQLQPVPIYLVGNKEVHWKSFYDRLDDMVRRGTVRQGEVTKHLEHVERAVDLVPLLEKRLGLP</sequence>
<organism evidence="4 5">
    <name type="scientific">Hylemonella gracilis</name>
    <dbReference type="NCBI Taxonomy" id="80880"/>
    <lineage>
        <taxon>Bacteria</taxon>
        <taxon>Pseudomonadati</taxon>
        <taxon>Pseudomonadota</taxon>
        <taxon>Betaproteobacteria</taxon>
        <taxon>Burkholderiales</taxon>
        <taxon>Comamonadaceae</taxon>
        <taxon>Hylemonella</taxon>
    </lineage>
</organism>
<dbReference type="Pfam" id="PF03641">
    <property type="entry name" value="Lysine_decarbox"/>
    <property type="match status" value="1"/>
</dbReference>
<dbReference type="Proteomes" id="UP000292939">
    <property type="component" value="Chromosome"/>
</dbReference>
<evidence type="ECO:0000256" key="3">
    <source>
        <dbReference type="ARBA" id="ARBA00031983"/>
    </source>
</evidence>
<dbReference type="InterPro" id="IPR031100">
    <property type="entry name" value="LOG_fam"/>
</dbReference>
<dbReference type="GO" id="GO:0005829">
    <property type="term" value="C:cytosol"/>
    <property type="evidence" value="ECO:0007669"/>
    <property type="project" value="TreeGrafter"/>
</dbReference>
<comment type="catalytic activity">
    <reaction evidence="1">
        <text>AMP + H2O = D-ribose 5-phosphate + adenine</text>
        <dbReference type="Rhea" id="RHEA:20129"/>
        <dbReference type="ChEBI" id="CHEBI:15377"/>
        <dbReference type="ChEBI" id="CHEBI:16708"/>
        <dbReference type="ChEBI" id="CHEBI:78346"/>
        <dbReference type="ChEBI" id="CHEBI:456215"/>
        <dbReference type="EC" id="3.2.2.4"/>
    </reaction>
</comment>
<dbReference type="SUPFAM" id="SSF102405">
    <property type="entry name" value="MCP/YpsA-like"/>
    <property type="match status" value="1"/>
</dbReference>
<dbReference type="OrthoDB" id="8841804at2"/>
<dbReference type="AlphaFoldDB" id="A0A4P6UM07"/>
<dbReference type="GO" id="GO:0008714">
    <property type="term" value="F:AMP nucleosidase activity"/>
    <property type="evidence" value="ECO:0007669"/>
    <property type="project" value="UniProtKB-EC"/>
</dbReference>
<evidence type="ECO:0000256" key="2">
    <source>
        <dbReference type="ARBA" id="ARBA00011985"/>
    </source>
</evidence>
<dbReference type="InterPro" id="IPR052341">
    <property type="entry name" value="LOG_family_nucleotidases"/>
</dbReference>
<proteinExistence type="predicted"/>
<dbReference type="PANTHER" id="PTHR43393">
    <property type="entry name" value="CYTOKININ RIBOSIDE 5'-MONOPHOSPHATE PHOSPHORIBOHYDROLASE"/>
    <property type="match status" value="1"/>
</dbReference>
<evidence type="ECO:0000256" key="1">
    <source>
        <dbReference type="ARBA" id="ARBA00000274"/>
    </source>
</evidence>
<accession>A0A4P6UM07</accession>
<gene>
    <name evidence="4" type="ORF">DW355_17105</name>
</gene>
<dbReference type="Gene3D" id="3.40.50.450">
    <property type="match status" value="1"/>
</dbReference>
<dbReference type="PANTHER" id="PTHR43393:SF3">
    <property type="entry name" value="LYSINE DECARBOXYLASE-LIKE PROTEIN"/>
    <property type="match status" value="1"/>
</dbReference>
<name>A0A4P6UM07_9BURK</name>
<dbReference type="KEGG" id="hgr:DW355_17105"/>
<dbReference type="EC" id="3.2.2.4" evidence="2"/>
<reference evidence="4 5" key="1">
    <citation type="submission" date="2018-07" db="EMBL/GenBank/DDBJ databases">
        <title>Exploring interactions and the metabolic potential of the ultra-small soil bacteria Hylemonella gracilis.</title>
        <authorList>
            <person name="Tyc O."/>
            <person name="Kulkarni P."/>
            <person name="Gawehns F."/>
            <person name="Hundscheid M."/>
            <person name="Zweers H."/>
            <person name="Garbeva P."/>
        </authorList>
    </citation>
    <scope>NUCLEOTIDE SEQUENCE [LARGE SCALE GENOMIC DNA]</scope>
    <source>
        <strain evidence="4 5">NS1</strain>
    </source>
</reference>
<evidence type="ECO:0000313" key="5">
    <source>
        <dbReference type="Proteomes" id="UP000292939"/>
    </source>
</evidence>
<protein>
    <recommendedName>
        <fullName evidence="3">AMP nucleosidase</fullName>
        <ecNumber evidence="2">3.2.2.4</ecNumber>
    </recommendedName>
    <alternativeName>
        <fullName evidence="3">AMP nucleosidase</fullName>
    </alternativeName>
</protein>
<dbReference type="EMBL" id="CP031395">
    <property type="protein sequence ID" value="QBK06203.1"/>
    <property type="molecule type" value="Genomic_DNA"/>
</dbReference>